<keyword evidence="5" id="KW-1185">Reference proteome</keyword>
<name>A0A9X1FLK7_9FLAO</name>
<proteinExistence type="predicted"/>
<dbReference type="AlphaFoldDB" id="A0A9X1FLK7"/>
<evidence type="ECO:0000256" key="1">
    <source>
        <dbReference type="ARBA" id="ARBA00022801"/>
    </source>
</evidence>
<keyword evidence="1" id="KW-0378">Hydrolase</keyword>
<dbReference type="Proteomes" id="UP001138686">
    <property type="component" value="Unassembled WGS sequence"/>
</dbReference>
<keyword evidence="3" id="KW-0326">Glycosidase</keyword>
<sequence>MQFSDLYTQAVSLLHNLTTPNGILASTIEADNYKRIWARDSMVCGIAGLWIKDEIVIEGLKNSLLILAKSQNELGMIPSNVLPNGTDASFGSLVGRIDANTWFMVGACLYFKETKDEAAWQLLKPAIEKCRIFLKASEFNTKGWIYTPLSGNWADEYPIHGYTLYDNMLRLWSEKLFLEIEGKSTTECEAILKKTEANFWPSETIEDKLIYQKPALQKAQQKKQNHFGAFILPGKYDLRFDAAANALALLQFQLNNTQKDALSTFIETLPNNLIPAFWPVVTKENDDWNLLEGNYSFSFKNHPGDFHNGGIWPVWMGLFCLGLSKNGMKKEAQKIVSAFTETVLENKAWDFQEYFNSKTLKVGGKTQMGYTASGIVFMNLAINNE</sequence>
<evidence type="ECO:0000313" key="4">
    <source>
        <dbReference type="EMBL" id="MBW2936866.1"/>
    </source>
</evidence>
<dbReference type="Pfam" id="PF12899">
    <property type="entry name" value="Glyco_hydro_100"/>
    <property type="match status" value="1"/>
</dbReference>
<reference evidence="4" key="1">
    <citation type="submission" date="2021-07" db="EMBL/GenBank/DDBJ databases">
        <title>Aureisphaera sp. CAU 1614 isolated from sea sediment.</title>
        <authorList>
            <person name="Kim W."/>
        </authorList>
    </citation>
    <scope>NUCLEOTIDE SEQUENCE</scope>
    <source>
        <strain evidence="4">CAU 1614</strain>
    </source>
</reference>
<dbReference type="InterPro" id="IPR024746">
    <property type="entry name" value="Glyco_hydro_100"/>
</dbReference>
<comment type="caution">
    <text evidence="4">The sequence shown here is derived from an EMBL/GenBank/DDBJ whole genome shotgun (WGS) entry which is preliminary data.</text>
</comment>
<evidence type="ECO:0000313" key="5">
    <source>
        <dbReference type="Proteomes" id="UP001138686"/>
    </source>
</evidence>
<keyword evidence="2" id="KW-0119">Carbohydrate metabolism</keyword>
<dbReference type="EMBL" id="JAHWDP010000001">
    <property type="protein sequence ID" value="MBW2936866.1"/>
    <property type="molecule type" value="Genomic_DNA"/>
</dbReference>
<accession>A0A9X1FLK7</accession>
<organism evidence="4 5">
    <name type="scientific">Halomarinibacterium sedimenti</name>
    <dbReference type="NCBI Taxonomy" id="2857106"/>
    <lineage>
        <taxon>Bacteria</taxon>
        <taxon>Pseudomonadati</taxon>
        <taxon>Bacteroidota</taxon>
        <taxon>Flavobacteriia</taxon>
        <taxon>Flavobacteriales</taxon>
        <taxon>Flavobacteriaceae</taxon>
        <taxon>Halomarinibacterium</taxon>
    </lineage>
</organism>
<dbReference type="GO" id="GO:0033926">
    <property type="term" value="F:endo-alpha-N-acetylgalactosaminidase activity"/>
    <property type="evidence" value="ECO:0007669"/>
    <property type="project" value="InterPro"/>
</dbReference>
<evidence type="ECO:0000256" key="3">
    <source>
        <dbReference type="ARBA" id="ARBA00023295"/>
    </source>
</evidence>
<evidence type="ECO:0000256" key="2">
    <source>
        <dbReference type="ARBA" id="ARBA00023277"/>
    </source>
</evidence>
<gene>
    <name evidence="4" type="ORF">KXJ69_02040</name>
</gene>
<protein>
    <submittedName>
        <fullName evidence="4">Uncharacterized protein</fullName>
    </submittedName>
</protein>
<dbReference type="RefSeq" id="WP_219050769.1">
    <property type="nucleotide sequence ID" value="NZ_JAHWDP010000001.1"/>
</dbReference>